<dbReference type="OrthoDB" id="563685at2759"/>
<feature type="region of interest" description="Disordered" evidence="1">
    <location>
        <begin position="217"/>
        <end position="257"/>
    </location>
</feature>
<evidence type="ECO:0000313" key="3">
    <source>
        <dbReference type="Proteomes" id="UP000001058"/>
    </source>
</evidence>
<proteinExistence type="predicted"/>
<dbReference type="RefSeq" id="XP_002952795.1">
    <property type="nucleotide sequence ID" value="XM_002952749.1"/>
</dbReference>
<organism evidence="3">
    <name type="scientific">Volvox carteri f. nagariensis</name>
    <dbReference type="NCBI Taxonomy" id="3068"/>
    <lineage>
        <taxon>Eukaryota</taxon>
        <taxon>Viridiplantae</taxon>
        <taxon>Chlorophyta</taxon>
        <taxon>core chlorophytes</taxon>
        <taxon>Chlorophyceae</taxon>
        <taxon>CS clade</taxon>
        <taxon>Chlamydomonadales</taxon>
        <taxon>Volvocaceae</taxon>
        <taxon>Volvox</taxon>
    </lineage>
</organism>
<evidence type="ECO:0000313" key="2">
    <source>
        <dbReference type="EMBL" id="EFJ46045.1"/>
    </source>
</evidence>
<gene>
    <name evidence="2" type="ORF">VOLCADRAFT_93535</name>
</gene>
<keyword evidence="3" id="KW-1185">Reference proteome</keyword>
<evidence type="ECO:0000256" key="1">
    <source>
        <dbReference type="SAM" id="MobiDB-lite"/>
    </source>
</evidence>
<dbReference type="GeneID" id="9627455"/>
<feature type="compositionally biased region" description="Low complexity" evidence="1">
    <location>
        <begin position="235"/>
        <end position="251"/>
    </location>
</feature>
<dbReference type="AlphaFoldDB" id="D8U2D5"/>
<reference evidence="2 3" key="1">
    <citation type="journal article" date="2010" name="Science">
        <title>Genomic analysis of organismal complexity in the multicellular green alga Volvox carteri.</title>
        <authorList>
            <person name="Prochnik S.E."/>
            <person name="Umen J."/>
            <person name="Nedelcu A.M."/>
            <person name="Hallmann A."/>
            <person name="Miller S.M."/>
            <person name="Nishii I."/>
            <person name="Ferris P."/>
            <person name="Kuo A."/>
            <person name="Mitros T."/>
            <person name="Fritz-Laylin L.K."/>
            <person name="Hellsten U."/>
            <person name="Chapman J."/>
            <person name="Simakov O."/>
            <person name="Rensing S.A."/>
            <person name="Terry A."/>
            <person name="Pangilinan J."/>
            <person name="Kapitonov V."/>
            <person name="Jurka J."/>
            <person name="Salamov A."/>
            <person name="Shapiro H."/>
            <person name="Schmutz J."/>
            <person name="Grimwood J."/>
            <person name="Lindquist E."/>
            <person name="Lucas S."/>
            <person name="Grigoriev I.V."/>
            <person name="Schmitt R."/>
            <person name="Kirk D."/>
            <person name="Rokhsar D.S."/>
        </authorList>
    </citation>
    <scope>NUCLEOTIDE SEQUENCE [LARGE SCALE GENOMIC DNA]</scope>
    <source>
        <strain evidence="3">f. Nagariensis / Eve</strain>
    </source>
</reference>
<protein>
    <submittedName>
        <fullName evidence="2">Uncharacterized protein</fullName>
    </submittedName>
</protein>
<dbReference type="EMBL" id="GL378353">
    <property type="protein sequence ID" value="EFJ46045.1"/>
    <property type="molecule type" value="Genomic_DNA"/>
</dbReference>
<name>D8U2D5_VOLCA</name>
<feature type="compositionally biased region" description="Gly residues" evidence="1">
    <location>
        <begin position="225"/>
        <end position="234"/>
    </location>
</feature>
<accession>D8U2D5</accession>
<dbReference type="Proteomes" id="UP000001058">
    <property type="component" value="Unassembled WGS sequence"/>
</dbReference>
<feature type="region of interest" description="Disordered" evidence="1">
    <location>
        <begin position="558"/>
        <end position="580"/>
    </location>
</feature>
<dbReference type="InParanoid" id="D8U2D5"/>
<sequence length="633" mass="67104">MNQICLAMLYICDFRHHSKPVERVGRLATVMEQATLDQCAHHCEPGSPTPTHEEIAEACALKMVKLLAVALRHIEAANSPPAKHLAKQVLRSDGSLHELGAQLLLGVGYFNRLCILWREEHVLGSTGRCQQFLATAAAVTVMSELDGGPTYGLPQHVAAGVIKALHSCSHKEILLTWLGTYMPRSGQMPRFVISRPVLYKLYMRASCVGIDNAQRATKKHPPAGASGGGGGGGSADISAGGPSGDDGAASSGEREPSAVQERAGWCEVALVALTAANSSRRSPRYRGRSAQGEWFTSGSTSRPLGWWHQVVRALQLAALAAPGRPRRDDGMVMASVSLVKCVILEEEEEVVAELPVPLPATPPPDLATGLSAGFVPSLEHLLRQLFEQISQDGDSLPDIFSHEVDLLACLLSWPWLGCLMAYGDQRQVAALIATLSEAMWESCVDEIHQHCALTGGWQGITGGGNSSSSSSSSSGGPIRRSLDVIQKGLMLTSCEAPMRVVLGNGVGIRCCRETKPLQVFASLFGEGGLRPDAQLMAMVRSVHAGTAAAVLPLPPSPSFNKPPLPPSLSSPPSSGLRLEEAPPLPSLGVVRAVLRTCDFNNSCCNLSGAGEADLELQEFELAARAGLQSGCKT</sequence>
<dbReference type="KEGG" id="vcn:VOLCADRAFT_93535"/>
<feature type="compositionally biased region" description="Pro residues" evidence="1">
    <location>
        <begin position="558"/>
        <end position="569"/>
    </location>
</feature>